<dbReference type="InterPro" id="IPR007119">
    <property type="entry name" value="Phage_tail_spike_N"/>
</dbReference>
<dbReference type="EMBL" id="JAARZC010000005">
    <property type="protein sequence ID" value="MBC2250900.1"/>
    <property type="molecule type" value="Genomic_DNA"/>
</dbReference>
<comment type="caution">
    <text evidence="2">The sequence shown here is derived from an EMBL/GenBank/DDBJ whole genome shotgun (WGS) entry which is preliminary data.</text>
</comment>
<proteinExistence type="predicted"/>
<dbReference type="RefSeq" id="WP_185605185.1">
    <property type="nucleotide sequence ID" value="NZ_JAARZC010000005.1"/>
</dbReference>
<dbReference type="Proteomes" id="UP000559864">
    <property type="component" value="Unassembled WGS sequence"/>
</dbReference>
<dbReference type="NCBIfam" id="TIGR01665">
    <property type="entry name" value="put_anti_recept"/>
    <property type="match status" value="1"/>
</dbReference>
<organism evidence="2 3">
    <name type="scientific">Listeria cossartiae subsp. cayugensis</name>
    <dbReference type="NCBI Taxonomy" id="2713505"/>
    <lineage>
        <taxon>Bacteria</taxon>
        <taxon>Bacillati</taxon>
        <taxon>Bacillota</taxon>
        <taxon>Bacilli</taxon>
        <taxon>Bacillales</taxon>
        <taxon>Listeriaceae</taxon>
        <taxon>Listeria</taxon>
        <taxon>Listeria cossartiae</taxon>
    </lineage>
</organism>
<dbReference type="AlphaFoldDB" id="A0A7X0ZEI5"/>
<dbReference type="Pfam" id="PF06605">
    <property type="entry name" value="Prophage_tail"/>
    <property type="match status" value="1"/>
</dbReference>
<accession>A0A7X0ZEI5</accession>
<protein>
    <recommendedName>
        <fullName evidence="1">Tail spike domain-containing protein</fullName>
    </recommendedName>
</protein>
<dbReference type="InterPro" id="IPR010572">
    <property type="entry name" value="Tail_dom"/>
</dbReference>
<feature type="domain" description="Tail spike" evidence="1">
    <location>
        <begin position="163"/>
        <end position="349"/>
    </location>
</feature>
<reference evidence="2 3" key="1">
    <citation type="submission" date="2020-03" db="EMBL/GenBank/DDBJ databases">
        <title>Soil Listeria distribution.</title>
        <authorList>
            <person name="Liao J."/>
            <person name="Wiedmann M."/>
        </authorList>
    </citation>
    <scope>NUCLEOTIDE SEQUENCE [LARGE SCALE GENOMIC DNA]</scope>
    <source>
        <strain evidence="2 3">FSL L7-0123</strain>
    </source>
</reference>
<sequence length="608" mass="67344">MRHQLKHIYLFDSKDTNFSSNGFGALIDFYDEPVVKEEINGEFSFAGTYKIDGQLAKLIKDGMLLKVYCSDRTWQMFRISRPTRNIPLMTIDIFAYHISYDANRNFIEKFFESSGSGSKIMSGLQQAQTFTQPFKFSSDVVTTHQFTANEVNPIDALIGSNNGIQNLTGVTGGELQRDNYNLRLKTRLGEDRGFRIDLGINLNSIKETIDDSSVINSLYLIGATPEGSYSANPKPITFKYLEIPKLTNETRIIGKRTNSECKTVNDLKKWGQSLFDKDRIHEVKVVHEVDMEDLSQYEEYKHLTALTELVIGDTVHVNGREYIGAISERVVSTEWNPRTAKYKKLTLGNDFDLYTLSQNETVQKQVSEMNRITNDYIERIKSATELITGQSGGHVIFRPKDKPSEILIMDTDDVNTAKKVWRWNLGGLGYSSTGVNGSFGTAITQDGAIVANFITAGELSAALIRVGFNKIGDVINIASNALVVYNGTKKLMELTKNGLQFWNASGSELARMGITGIQDIKAVAGYGRDMTGKGVFITNENGEFIQIGNGDGTAIQIWDKGNIVSGTTHADGFHHVGTFAAGSDAPTLIADRAGVYLSGSVYINGKKM</sequence>
<name>A0A7X0ZEI5_9LIST</name>
<gene>
    <name evidence="2" type="ORF">HCB49_12955</name>
</gene>
<evidence type="ECO:0000313" key="2">
    <source>
        <dbReference type="EMBL" id="MBC2250900.1"/>
    </source>
</evidence>
<evidence type="ECO:0000259" key="1">
    <source>
        <dbReference type="Pfam" id="PF06605"/>
    </source>
</evidence>
<evidence type="ECO:0000313" key="3">
    <source>
        <dbReference type="Proteomes" id="UP000559864"/>
    </source>
</evidence>